<dbReference type="EMBL" id="KK100594">
    <property type="protein sequence ID" value="KIZ04865.1"/>
    <property type="molecule type" value="Genomic_DNA"/>
</dbReference>
<dbReference type="GeneID" id="25735975"/>
<dbReference type="KEGG" id="mng:MNEG_3097"/>
<organism evidence="2 3">
    <name type="scientific">Monoraphidium neglectum</name>
    <dbReference type="NCBI Taxonomy" id="145388"/>
    <lineage>
        <taxon>Eukaryota</taxon>
        <taxon>Viridiplantae</taxon>
        <taxon>Chlorophyta</taxon>
        <taxon>core chlorophytes</taxon>
        <taxon>Chlorophyceae</taxon>
        <taxon>CS clade</taxon>
        <taxon>Sphaeropleales</taxon>
        <taxon>Selenastraceae</taxon>
        <taxon>Monoraphidium</taxon>
    </lineage>
</organism>
<keyword evidence="1" id="KW-0812">Transmembrane</keyword>
<dbReference type="AlphaFoldDB" id="A0A0D2MQB6"/>
<dbReference type="OrthoDB" id="2020012at2759"/>
<keyword evidence="1" id="KW-1133">Transmembrane helix</keyword>
<keyword evidence="3" id="KW-1185">Reference proteome</keyword>
<evidence type="ECO:0000313" key="2">
    <source>
        <dbReference type="EMBL" id="KIZ04865.1"/>
    </source>
</evidence>
<dbReference type="Proteomes" id="UP000054498">
    <property type="component" value="Unassembled WGS sequence"/>
</dbReference>
<feature type="transmembrane region" description="Helical" evidence="1">
    <location>
        <begin position="61"/>
        <end position="80"/>
    </location>
</feature>
<evidence type="ECO:0000256" key="1">
    <source>
        <dbReference type="SAM" id="Phobius"/>
    </source>
</evidence>
<dbReference type="Pfam" id="PF13301">
    <property type="entry name" value="DUF4079"/>
    <property type="match status" value="1"/>
</dbReference>
<dbReference type="RefSeq" id="XP_013903884.1">
    <property type="nucleotide sequence ID" value="XM_014048430.1"/>
</dbReference>
<reference evidence="2 3" key="1">
    <citation type="journal article" date="2013" name="BMC Genomics">
        <title>Reconstruction of the lipid metabolism for the microalga Monoraphidium neglectum from its genome sequence reveals characteristics suitable for biofuel production.</title>
        <authorList>
            <person name="Bogen C."/>
            <person name="Al-Dilaimi A."/>
            <person name="Albersmeier A."/>
            <person name="Wichmann J."/>
            <person name="Grundmann M."/>
            <person name="Rupp O."/>
            <person name="Lauersen K.J."/>
            <person name="Blifernez-Klassen O."/>
            <person name="Kalinowski J."/>
            <person name="Goesmann A."/>
            <person name="Mussgnug J.H."/>
            <person name="Kruse O."/>
        </authorList>
    </citation>
    <scope>NUCLEOTIDE SEQUENCE [LARGE SCALE GENOMIC DNA]</scope>
    <source>
        <strain evidence="2 3">SAG 48.87</strain>
    </source>
</reference>
<accession>A0A0D2MQB6</accession>
<protein>
    <submittedName>
        <fullName evidence="2">Uncharacterized protein</fullName>
    </submittedName>
</protein>
<name>A0A0D2MQB6_9CHLO</name>
<dbReference type="PANTHER" id="PTHR36738">
    <property type="entry name" value="EXPRESSED PROTEIN"/>
    <property type="match status" value="1"/>
</dbReference>
<dbReference type="InterPro" id="IPR025067">
    <property type="entry name" value="DUF4079"/>
</dbReference>
<evidence type="ECO:0000313" key="3">
    <source>
        <dbReference type="Proteomes" id="UP000054498"/>
    </source>
</evidence>
<keyword evidence="1" id="KW-0472">Membrane</keyword>
<feature type="transmembrane region" description="Helical" evidence="1">
    <location>
        <begin position="92"/>
        <end position="113"/>
    </location>
</feature>
<proteinExistence type="predicted"/>
<dbReference type="GO" id="GO:0016020">
    <property type="term" value="C:membrane"/>
    <property type="evidence" value="ECO:0007669"/>
    <property type="project" value="TreeGrafter"/>
</dbReference>
<sequence length="115" mass="12269">MAVVLLAMGGYGSWLGWQIRVSDDGELIAKAKDLHPKLLGGAFVFFSLGAGKPILESPHAITGFTGLGLLAFQAMLPLFFEEEPGARTAHAFFGTGIMGLLFFHMFLGIQLGLSI</sequence>
<dbReference type="PANTHER" id="PTHR36738:SF1">
    <property type="entry name" value="EXPRESSED PROTEIN"/>
    <property type="match status" value="1"/>
</dbReference>
<gene>
    <name evidence="2" type="ORF">MNEG_3097</name>
</gene>